<accession>A0A0F9SHB1</accession>
<name>A0A0F9SHB1_9ZZZZ</name>
<dbReference type="InterPro" id="IPR051678">
    <property type="entry name" value="AGP_Transferase"/>
</dbReference>
<dbReference type="PANTHER" id="PTHR21310">
    <property type="entry name" value="AMINOGLYCOSIDE PHOSPHOTRANSFERASE-RELATED-RELATED"/>
    <property type="match status" value="1"/>
</dbReference>
<dbReference type="Gene3D" id="3.90.1200.10">
    <property type="match status" value="1"/>
</dbReference>
<dbReference type="Gene3D" id="3.30.200.20">
    <property type="entry name" value="Phosphorylase Kinase, domain 1"/>
    <property type="match status" value="1"/>
</dbReference>
<sequence length="337" mass="38576">MIQPNEKNPAEISDKLIAYLRDELRDSKLDYDSPLTQIQEGFETFIYRFRLKNVKEELNQRLVLRLYPEYYGPEKAVWESSIQNSLADEGYPVPRAHIICTDKSILGGAFFIMEFLSGKPMMTASKNVPELLGKVHIALHRIDPKPVIKALKKQGFKKNQYLFKKTLDNDLNTAKNSELPWVLDIAEWLIKKRPPEPKSLVICHGDFHPFNILIQEGKITGVLDWGGTLIADPAMDIANTIKLITIFSKYLPLGSEYESVDWEKLSRLYLDAYRAQIPLDDTTLDYYGVVRSLRSLLEGVGGNQVLRHPPLVKDLLEFIHKITGIRIPESLELDINL</sequence>
<dbReference type="SUPFAM" id="SSF56112">
    <property type="entry name" value="Protein kinase-like (PK-like)"/>
    <property type="match status" value="1"/>
</dbReference>
<organism evidence="2">
    <name type="scientific">marine sediment metagenome</name>
    <dbReference type="NCBI Taxonomy" id="412755"/>
    <lineage>
        <taxon>unclassified sequences</taxon>
        <taxon>metagenomes</taxon>
        <taxon>ecological metagenomes</taxon>
    </lineage>
</organism>
<dbReference type="InterPro" id="IPR011009">
    <property type="entry name" value="Kinase-like_dom_sf"/>
</dbReference>
<evidence type="ECO:0000259" key="1">
    <source>
        <dbReference type="Pfam" id="PF01636"/>
    </source>
</evidence>
<feature type="domain" description="Aminoglycoside phosphotransferase" evidence="1">
    <location>
        <begin position="37"/>
        <end position="243"/>
    </location>
</feature>
<dbReference type="InterPro" id="IPR002575">
    <property type="entry name" value="Aminoglycoside_PTrfase"/>
</dbReference>
<reference evidence="2" key="1">
    <citation type="journal article" date="2015" name="Nature">
        <title>Complex archaea that bridge the gap between prokaryotes and eukaryotes.</title>
        <authorList>
            <person name="Spang A."/>
            <person name="Saw J.H."/>
            <person name="Jorgensen S.L."/>
            <person name="Zaremba-Niedzwiedzka K."/>
            <person name="Martijn J."/>
            <person name="Lind A.E."/>
            <person name="van Eijk R."/>
            <person name="Schleper C."/>
            <person name="Guy L."/>
            <person name="Ettema T.J."/>
        </authorList>
    </citation>
    <scope>NUCLEOTIDE SEQUENCE</scope>
</reference>
<dbReference type="Pfam" id="PF01636">
    <property type="entry name" value="APH"/>
    <property type="match status" value="1"/>
</dbReference>
<proteinExistence type="predicted"/>
<gene>
    <name evidence="2" type="ORF">LCGC14_0519670</name>
</gene>
<comment type="caution">
    <text evidence="2">The sequence shown here is derived from an EMBL/GenBank/DDBJ whole genome shotgun (WGS) entry which is preliminary data.</text>
</comment>
<dbReference type="EMBL" id="LAZR01000650">
    <property type="protein sequence ID" value="KKN61692.1"/>
    <property type="molecule type" value="Genomic_DNA"/>
</dbReference>
<dbReference type="AlphaFoldDB" id="A0A0F9SHB1"/>
<evidence type="ECO:0000313" key="2">
    <source>
        <dbReference type="EMBL" id="KKN61692.1"/>
    </source>
</evidence>
<protein>
    <recommendedName>
        <fullName evidence="1">Aminoglycoside phosphotransferase domain-containing protein</fullName>
    </recommendedName>
</protein>